<dbReference type="PROSITE" id="PS00914">
    <property type="entry name" value="SYNTAXIN"/>
    <property type="match status" value="1"/>
</dbReference>
<evidence type="ECO:0000256" key="8">
    <source>
        <dbReference type="ARBA" id="ARBA00023136"/>
    </source>
</evidence>
<dbReference type="PROSITE" id="PS50192">
    <property type="entry name" value="T_SNARE"/>
    <property type="match status" value="1"/>
</dbReference>
<dbReference type="Pfam" id="PF00804">
    <property type="entry name" value="Syntaxin"/>
    <property type="match status" value="1"/>
</dbReference>
<dbReference type="CDD" id="cd15848">
    <property type="entry name" value="SNARE_syntaxin1-like"/>
    <property type="match status" value="1"/>
</dbReference>
<dbReference type="PANTHER" id="PTHR19957:SF307">
    <property type="entry name" value="PROTEIN SSO1-RELATED"/>
    <property type="match status" value="1"/>
</dbReference>
<dbReference type="InterPro" id="IPR000727">
    <property type="entry name" value="T_SNARE_dom"/>
</dbReference>
<dbReference type="Gene3D" id="1.20.58.70">
    <property type="match status" value="1"/>
</dbReference>
<sequence length="303" mass="34482">MNNKIEFLKTGGGKKNLKLESDENESSVTSSTDDDIESDSDLELMPEFFEKVDKIQKDLNIVEEEVGEIKRICEESLNSTNSTQSEELSQQVETALSRVSKINGKIKVNLENLEEENKEKMKDKVGIAETRIRQNQTQALKTKFVNLLSELNSVQENNKEKLRDKVSRQCKIVNPDITEEQIESVLEGGSQKTTQIFSGRQLQDAQDLVGQINAKHADILNLEKSINELHQMFVDLALLVHVQGEMIDKIETNVVESKDYIHEGVEQVKKAIRYQKKSRKKMCCLFCLFGTIGVVVVLYFLLK</sequence>
<protein>
    <submittedName>
        <fullName evidence="14">Syntaxin-1a</fullName>
    </submittedName>
</protein>
<dbReference type="GO" id="GO:0006886">
    <property type="term" value="P:intracellular protein transport"/>
    <property type="evidence" value="ECO:0007669"/>
    <property type="project" value="InterPro"/>
</dbReference>
<feature type="transmembrane region" description="Helical" evidence="12">
    <location>
        <begin position="282"/>
        <end position="302"/>
    </location>
</feature>
<dbReference type="GO" id="GO:0006906">
    <property type="term" value="P:vesicle fusion"/>
    <property type="evidence" value="ECO:0007669"/>
    <property type="project" value="TreeGrafter"/>
</dbReference>
<reference evidence="14" key="1">
    <citation type="submission" date="2022-08" db="EMBL/GenBank/DDBJ databases">
        <title>Novel sulphate-reducing endosymbionts in the free-living metamonad Anaeramoeba.</title>
        <authorList>
            <person name="Jerlstrom-Hultqvist J."/>
            <person name="Cepicka I."/>
            <person name="Gallot-Lavallee L."/>
            <person name="Salas-Leiva D."/>
            <person name="Curtis B.A."/>
            <person name="Zahonova K."/>
            <person name="Pipaliya S."/>
            <person name="Dacks J."/>
            <person name="Roger A.J."/>
        </authorList>
    </citation>
    <scope>NUCLEOTIDE SEQUENCE</scope>
    <source>
        <strain evidence="14">Busselton2</strain>
    </source>
</reference>
<comment type="caution">
    <text evidence="14">The sequence shown here is derived from an EMBL/GenBank/DDBJ whole genome shotgun (WGS) entry which is preliminary data.</text>
</comment>
<dbReference type="AlphaFoldDB" id="A0AAV7Z746"/>
<evidence type="ECO:0000256" key="11">
    <source>
        <dbReference type="SAM" id="MobiDB-lite"/>
    </source>
</evidence>
<evidence type="ECO:0000259" key="13">
    <source>
        <dbReference type="PROSITE" id="PS50192"/>
    </source>
</evidence>
<evidence type="ECO:0000256" key="9">
    <source>
        <dbReference type="RuleBase" id="RU003858"/>
    </source>
</evidence>
<dbReference type="GO" id="GO:0048278">
    <property type="term" value="P:vesicle docking"/>
    <property type="evidence" value="ECO:0007669"/>
    <property type="project" value="TreeGrafter"/>
</dbReference>
<comment type="similarity">
    <text evidence="3 9">Belongs to the syntaxin family.</text>
</comment>
<dbReference type="InterPro" id="IPR006012">
    <property type="entry name" value="Syntaxin/epimorphin_CS"/>
</dbReference>
<dbReference type="FunFam" id="1.20.5.110:FF:000022">
    <property type="entry name" value="Syntaxin 19"/>
    <property type="match status" value="1"/>
</dbReference>
<evidence type="ECO:0000256" key="5">
    <source>
        <dbReference type="ARBA" id="ARBA00022692"/>
    </source>
</evidence>
<evidence type="ECO:0000256" key="2">
    <source>
        <dbReference type="ARBA" id="ARBA00004211"/>
    </source>
</evidence>
<dbReference type="Pfam" id="PF05739">
    <property type="entry name" value="SNARE"/>
    <property type="match status" value="1"/>
</dbReference>
<proteinExistence type="inferred from homology"/>
<evidence type="ECO:0000256" key="1">
    <source>
        <dbReference type="ARBA" id="ARBA00004184"/>
    </source>
</evidence>
<keyword evidence="8 12" id="KW-0472">Membrane</keyword>
<keyword evidence="4" id="KW-0813">Transport</keyword>
<feature type="region of interest" description="Disordered" evidence="11">
    <location>
        <begin position="1"/>
        <end position="39"/>
    </location>
</feature>
<comment type="subcellular location">
    <subcellularLocation>
        <location evidence="1">Endomembrane system</location>
        <topology evidence="1">Peripheral membrane protein</topology>
    </subcellularLocation>
    <subcellularLocation>
        <location evidence="2">Membrane</location>
        <topology evidence="2">Single-pass type IV membrane protein</topology>
    </subcellularLocation>
</comment>
<dbReference type="GO" id="GO:0012505">
    <property type="term" value="C:endomembrane system"/>
    <property type="evidence" value="ECO:0007669"/>
    <property type="project" value="UniProtKB-SubCell"/>
</dbReference>
<dbReference type="GO" id="GO:0000149">
    <property type="term" value="F:SNARE binding"/>
    <property type="evidence" value="ECO:0007669"/>
    <property type="project" value="TreeGrafter"/>
</dbReference>
<dbReference type="InterPro" id="IPR045242">
    <property type="entry name" value="Syntaxin"/>
</dbReference>
<keyword evidence="5 12" id="KW-0812">Transmembrane</keyword>
<dbReference type="SMART" id="SM00397">
    <property type="entry name" value="t_SNARE"/>
    <property type="match status" value="1"/>
</dbReference>
<feature type="domain" description="T-SNARE coiled-coil homology" evidence="13">
    <location>
        <begin position="209"/>
        <end position="271"/>
    </location>
</feature>
<gene>
    <name evidence="14" type="ORF">M0812_17936</name>
</gene>
<dbReference type="GO" id="GO:0006887">
    <property type="term" value="P:exocytosis"/>
    <property type="evidence" value="ECO:0007669"/>
    <property type="project" value="TreeGrafter"/>
</dbReference>
<dbReference type="GO" id="GO:0005484">
    <property type="term" value="F:SNAP receptor activity"/>
    <property type="evidence" value="ECO:0007669"/>
    <property type="project" value="InterPro"/>
</dbReference>
<evidence type="ECO:0000256" key="6">
    <source>
        <dbReference type="ARBA" id="ARBA00022989"/>
    </source>
</evidence>
<dbReference type="InterPro" id="IPR006011">
    <property type="entry name" value="Syntaxin_N"/>
</dbReference>
<evidence type="ECO:0000256" key="12">
    <source>
        <dbReference type="SAM" id="Phobius"/>
    </source>
</evidence>
<name>A0AAV7Z746_9EUKA</name>
<evidence type="ECO:0000256" key="10">
    <source>
        <dbReference type="SAM" id="Coils"/>
    </source>
</evidence>
<accession>A0AAV7Z746</accession>
<dbReference type="PANTHER" id="PTHR19957">
    <property type="entry name" value="SYNTAXIN"/>
    <property type="match status" value="1"/>
</dbReference>
<evidence type="ECO:0000256" key="7">
    <source>
        <dbReference type="ARBA" id="ARBA00023054"/>
    </source>
</evidence>
<dbReference type="SMART" id="SM00503">
    <property type="entry name" value="SynN"/>
    <property type="match status" value="1"/>
</dbReference>
<dbReference type="SUPFAM" id="SSF47661">
    <property type="entry name" value="t-snare proteins"/>
    <property type="match status" value="1"/>
</dbReference>
<keyword evidence="6 12" id="KW-1133">Transmembrane helix</keyword>
<dbReference type="GO" id="GO:0005886">
    <property type="term" value="C:plasma membrane"/>
    <property type="evidence" value="ECO:0007669"/>
    <property type="project" value="TreeGrafter"/>
</dbReference>
<feature type="coiled-coil region" evidence="10">
    <location>
        <begin position="96"/>
        <end position="165"/>
    </location>
</feature>
<keyword evidence="7 10" id="KW-0175">Coiled coil</keyword>
<dbReference type="Gene3D" id="1.20.5.110">
    <property type="match status" value="1"/>
</dbReference>
<dbReference type="GO" id="GO:0031201">
    <property type="term" value="C:SNARE complex"/>
    <property type="evidence" value="ECO:0007669"/>
    <property type="project" value="TreeGrafter"/>
</dbReference>
<dbReference type="EMBL" id="JANTQA010000036">
    <property type="protein sequence ID" value="KAJ3435895.1"/>
    <property type="molecule type" value="Genomic_DNA"/>
</dbReference>
<dbReference type="Proteomes" id="UP001146793">
    <property type="component" value="Unassembled WGS sequence"/>
</dbReference>
<evidence type="ECO:0000313" key="14">
    <source>
        <dbReference type="EMBL" id="KAJ3435895.1"/>
    </source>
</evidence>
<evidence type="ECO:0000256" key="4">
    <source>
        <dbReference type="ARBA" id="ARBA00022448"/>
    </source>
</evidence>
<organism evidence="14 15">
    <name type="scientific">Anaeramoeba flamelloides</name>
    <dbReference type="NCBI Taxonomy" id="1746091"/>
    <lineage>
        <taxon>Eukaryota</taxon>
        <taxon>Metamonada</taxon>
        <taxon>Anaeramoebidae</taxon>
        <taxon>Anaeramoeba</taxon>
    </lineage>
</organism>
<evidence type="ECO:0000313" key="15">
    <source>
        <dbReference type="Proteomes" id="UP001146793"/>
    </source>
</evidence>
<evidence type="ECO:0000256" key="3">
    <source>
        <dbReference type="ARBA" id="ARBA00009063"/>
    </source>
</evidence>
<dbReference type="InterPro" id="IPR010989">
    <property type="entry name" value="SNARE"/>
</dbReference>